<accession>A0A0B1STN9</accession>
<evidence type="ECO:0000313" key="2">
    <source>
        <dbReference type="Proteomes" id="UP000053660"/>
    </source>
</evidence>
<sequence>MSWKEHLAVYNKELAKAMEEVVKNSTEPITIFVPPSDNKTISTEAARNHMVLGEVVEDLQRSSTITTEAGSVMFTGFARHASPIWMRISVRPQGRHRGQVACSRITQESVKGCRAILQFIDKVGPASYYILAAC</sequence>
<keyword evidence="2" id="KW-1185">Reference proteome</keyword>
<proteinExistence type="predicted"/>
<reference evidence="1 2" key="1">
    <citation type="submission" date="2014-03" db="EMBL/GenBank/DDBJ databases">
        <title>Draft genome of the hookworm Oesophagostomum dentatum.</title>
        <authorList>
            <person name="Mitreva M."/>
        </authorList>
    </citation>
    <scope>NUCLEOTIDE SEQUENCE [LARGE SCALE GENOMIC DNA]</scope>
    <source>
        <strain evidence="1 2">OD-Hann</strain>
    </source>
</reference>
<gene>
    <name evidence="1" type="ORF">OESDEN_12978</name>
</gene>
<evidence type="ECO:0000313" key="1">
    <source>
        <dbReference type="EMBL" id="KHJ87251.1"/>
    </source>
</evidence>
<dbReference type="AlphaFoldDB" id="A0A0B1STN9"/>
<dbReference type="Proteomes" id="UP000053660">
    <property type="component" value="Unassembled WGS sequence"/>
</dbReference>
<protein>
    <submittedName>
        <fullName evidence="1">Uncharacterized protein</fullName>
    </submittedName>
</protein>
<name>A0A0B1STN9_OESDE</name>
<dbReference type="EMBL" id="KN558193">
    <property type="protein sequence ID" value="KHJ87251.1"/>
    <property type="molecule type" value="Genomic_DNA"/>
</dbReference>
<organism evidence="1 2">
    <name type="scientific">Oesophagostomum dentatum</name>
    <name type="common">Nodular worm</name>
    <dbReference type="NCBI Taxonomy" id="61180"/>
    <lineage>
        <taxon>Eukaryota</taxon>
        <taxon>Metazoa</taxon>
        <taxon>Ecdysozoa</taxon>
        <taxon>Nematoda</taxon>
        <taxon>Chromadorea</taxon>
        <taxon>Rhabditida</taxon>
        <taxon>Rhabditina</taxon>
        <taxon>Rhabditomorpha</taxon>
        <taxon>Strongyloidea</taxon>
        <taxon>Strongylidae</taxon>
        <taxon>Oesophagostomum</taxon>
    </lineage>
</organism>
<dbReference type="OrthoDB" id="286301at2759"/>